<dbReference type="PATRIC" id="fig|1167006.5.peg.1892"/>
<evidence type="ECO:0000313" key="1">
    <source>
        <dbReference type="EMBL" id="AGF78273.1"/>
    </source>
</evidence>
<dbReference type="eggNOG" id="COG1463">
    <property type="taxonomic scope" value="Bacteria"/>
</dbReference>
<dbReference type="Proteomes" id="UP000011721">
    <property type="component" value="Chromosome"/>
</dbReference>
<dbReference type="RefSeq" id="WP_015403964.1">
    <property type="nucleotide sequence ID" value="NC_020304.1"/>
</dbReference>
<protein>
    <recommendedName>
        <fullName evidence="3">DUF3465 domain-containing protein</fullName>
    </recommendedName>
</protein>
<name>M1P461_DESSD</name>
<keyword evidence="2" id="KW-1185">Reference proteome</keyword>
<evidence type="ECO:0000313" key="2">
    <source>
        <dbReference type="Proteomes" id="UP000011721"/>
    </source>
</evidence>
<proteinExistence type="predicted"/>
<organism evidence="1 2">
    <name type="scientific">Desulfocapsa sulfexigens (strain DSM 10523 / SB164P1)</name>
    <dbReference type="NCBI Taxonomy" id="1167006"/>
    <lineage>
        <taxon>Bacteria</taxon>
        <taxon>Pseudomonadati</taxon>
        <taxon>Thermodesulfobacteriota</taxon>
        <taxon>Desulfobulbia</taxon>
        <taxon>Desulfobulbales</taxon>
        <taxon>Desulfocapsaceae</taxon>
        <taxon>Desulfocapsa</taxon>
    </lineage>
</organism>
<dbReference type="EMBL" id="CP003985">
    <property type="protein sequence ID" value="AGF78273.1"/>
    <property type="molecule type" value="Genomic_DNA"/>
</dbReference>
<gene>
    <name evidence="1" type="ordered locus">UWK_01715</name>
</gene>
<dbReference type="OrthoDB" id="195616at2"/>
<dbReference type="HOGENOM" id="CLU_106707_2_0_7"/>
<dbReference type="STRING" id="1167006.UWK_01715"/>
<dbReference type="AlphaFoldDB" id="M1P461"/>
<dbReference type="Pfam" id="PF11948">
    <property type="entry name" value="DUF3465"/>
    <property type="match status" value="1"/>
</dbReference>
<evidence type="ECO:0008006" key="3">
    <source>
        <dbReference type="Google" id="ProtNLM"/>
    </source>
</evidence>
<accession>M1P461</accession>
<dbReference type="InterPro" id="IPR021856">
    <property type="entry name" value="DUF3465"/>
</dbReference>
<dbReference type="KEGG" id="dsf:UWK_01715"/>
<reference evidence="2" key="1">
    <citation type="journal article" date="2013" name="Stand. Genomic Sci.">
        <title>Complete genome sequence of Desulfocapsa sulfexigens, a marine deltaproteobacterium specialized in disproportionating inorganic sulfur compounds.</title>
        <authorList>
            <person name="Finster K.W."/>
            <person name="Kjeldsen K.U."/>
            <person name="Kube M."/>
            <person name="Reinhardt R."/>
            <person name="Mussmann M."/>
            <person name="Amann R."/>
            <person name="Schreiber L."/>
        </authorList>
    </citation>
    <scope>NUCLEOTIDE SEQUENCE [LARGE SCALE GENOMIC DNA]</scope>
    <source>
        <strain evidence="2">DSM 10523 / SB164P1</strain>
    </source>
</reference>
<sequence>MKKTSRNNILLALFALVIYLLAQQGENFSDIATVVPGGSETTVEAAFANQQSDLQIQGRGIVKKVLPDDREGTQHQKFILQVDPDQTVLVAHNIDVAARLEGLEAGDTVEFYGEYEWTAQGGVIHWTHRDLDGRHTDGWLRYNGKTYQ</sequence>